<proteinExistence type="predicted"/>
<evidence type="ECO:0000256" key="1">
    <source>
        <dbReference type="SAM" id="Phobius"/>
    </source>
</evidence>
<keyword evidence="1" id="KW-1133">Transmembrane helix</keyword>
<reference evidence="2" key="1">
    <citation type="submission" date="2017-05" db="UniProtKB">
        <authorList>
            <consortium name="EnsemblMetazoa"/>
        </authorList>
    </citation>
    <scope>IDENTIFICATION</scope>
</reference>
<dbReference type="PANTHER" id="PTHR13715:SF99">
    <property type="entry name" value="INOSITOL 1,4,5-TRISPHOSPHATE RECEPTOR-LIKE PROTEIN A"/>
    <property type="match status" value="1"/>
</dbReference>
<accession>A0A1X7T0P7</accession>
<organism evidence="2">
    <name type="scientific">Amphimedon queenslandica</name>
    <name type="common">Sponge</name>
    <dbReference type="NCBI Taxonomy" id="400682"/>
    <lineage>
        <taxon>Eukaryota</taxon>
        <taxon>Metazoa</taxon>
        <taxon>Porifera</taxon>
        <taxon>Demospongiae</taxon>
        <taxon>Heteroscleromorpha</taxon>
        <taxon>Haplosclerida</taxon>
        <taxon>Niphatidae</taxon>
        <taxon>Amphimedon</taxon>
    </lineage>
</organism>
<feature type="transmembrane region" description="Helical" evidence="1">
    <location>
        <begin position="1016"/>
        <end position="1043"/>
    </location>
</feature>
<keyword evidence="1" id="KW-0472">Membrane</keyword>
<feature type="transmembrane region" description="Helical" evidence="1">
    <location>
        <begin position="1108"/>
        <end position="1133"/>
    </location>
</feature>
<dbReference type="GO" id="GO:0006816">
    <property type="term" value="P:calcium ion transport"/>
    <property type="evidence" value="ECO:0007669"/>
    <property type="project" value="InterPro"/>
</dbReference>
<dbReference type="InterPro" id="IPR015925">
    <property type="entry name" value="Ryanodine_IP3_receptor"/>
</dbReference>
<name>A0A1X7T0P7_AMPQE</name>
<dbReference type="SUPFAM" id="SSF48371">
    <property type="entry name" value="ARM repeat"/>
    <property type="match status" value="2"/>
</dbReference>
<dbReference type="InParanoid" id="A0A1X7T0P7"/>
<dbReference type="InterPro" id="IPR016024">
    <property type="entry name" value="ARM-type_fold"/>
</dbReference>
<protein>
    <recommendedName>
        <fullName evidence="3">RyR/IP3R Homology associated domain-containing protein</fullName>
    </recommendedName>
</protein>
<keyword evidence="1" id="KW-0812">Transmembrane</keyword>
<dbReference type="OrthoDB" id="300855at2759"/>
<dbReference type="PANTHER" id="PTHR13715">
    <property type="entry name" value="RYANODINE RECEPTOR AND IP3 RECEPTOR"/>
    <property type="match status" value="1"/>
</dbReference>
<feature type="transmembrane region" description="Helical" evidence="1">
    <location>
        <begin position="1168"/>
        <end position="1193"/>
    </location>
</feature>
<evidence type="ECO:0000313" key="2">
    <source>
        <dbReference type="EnsemblMetazoa" id="Aqu2.1.08020_001"/>
    </source>
</evidence>
<feature type="transmembrane region" description="Helical" evidence="1">
    <location>
        <begin position="957"/>
        <end position="974"/>
    </location>
</feature>
<sequence length="1218" mass="142594">MKEQIIDKNKPIFANYEENVDPMESEELELIKKMLQMQLNEKDRGDLKKFLAGFHSQDKSRSNVAANDLKFVYNSGLFHIILEYTLKHNAYHIFYEQEVISCCFELLQGLAASSEKVRNEMFCYFSNFLQFKQVTNAMICLINEIFYGNTYVCNKLTKYDLGKVLYAAIIGPFDHYQWTIVLQTIIENSDQVEAQEHIAQLILKHSNDYLQHVLCPREQSKATYWLKILQCDKTDRQKNECHLLLNITDLLASCASGECQSARLVAMKLFAFNDLIDVLKSKDVAIMYRKLPFIRILTVTYLFDGSHFTANCSKYKELWSHINKTIMKFVLVEDKNITSKSHWAIHQQIVDGGKYMQPDRELEHVMELFYITDGVIPFLSKVCHEMSHQSSEKHICTKEELQSLREQLELLKNYRFVSEQLNRSEHLERINSLLEKHEINCLVATTWSASDGSINRTDSAENKIKLVRRDRSMPIEPQSNYYKEIYNLLKANNNNVRTVVIPALRNLVDLQKNKSLTYFKRIDVEETILRMLVLLQTVIKEAILPSEKYSLNEKELFEFVEFALYLNDCSNKEHTIFHLLQSQNNEIIFQVVELLKCFEEAPKEFGAPKKVQEMMISSCEAHDNIYIVQVHRLLREAEAHIKYNANHSQNDSTEIPKSKKGIAAALDLIILLCDWQQKDMQDAMRNKGSNIVNQVSFIFFYISKHWDDNRIDIAQKAVQALIEMCTGNYTNQEIAYKGQVIASINVILTSYHDDDKEKRKFKSSCLELLEVMLEEIDEKSWDLANRIANHLDMKSLRAKLKKIWKPTHSCAALRDFMCWKREDTLLAMRAYHVLRRIADYKCVRVEELVDQAEIKDGKMWKHYQEQSKSVQIVYKEYDKPDILTRVYFHNDPNIHIDLNLKDKIIRKIERFTPQEKLLNLLEWAKAVKEDNSEEKNKLRKHKVIHGMSLKTEKGRDFLLIFLTLILNLLILFTVKTPSDYNMPNGVCTANESYNETCNNSTSSSPMYFQPIWYPDIPVWSTVILTILGAIHVVLAVIMVIEYFTKKWGYITKFNDQKKKDVFSKIKEKSRKDKIIEKMTKWKKKISSFFGINQHNKRSEQMPLQSKKLISASILSYQSLYRIFFLICSALAFIPYPTTLKYFYCGCMLYPFMNSSAMKYILRAVRRSIFQLFTVLLLCLVITYIYAVISFAFLNNYFSEERDQFCGSIFECFVTVSHL</sequence>
<dbReference type="STRING" id="400682.A0A1X7T0P7"/>
<dbReference type="AlphaFoldDB" id="A0A1X7T0P7"/>
<evidence type="ECO:0008006" key="3">
    <source>
        <dbReference type="Google" id="ProtNLM"/>
    </source>
</evidence>
<dbReference type="EnsemblMetazoa" id="Aqu2.1.08020_001">
    <property type="protein sequence ID" value="Aqu2.1.08020_001"/>
    <property type="gene ID" value="Aqu2.1.08020"/>
</dbReference>